<name>A0ABV8UWF0_9BACL</name>
<dbReference type="Gene3D" id="3.30.450.20">
    <property type="entry name" value="PAS domain"/>
    <property type="match status" value="2"/>
</dbReference>
<organism evidence="5 6">
    <name type="scientific">Chryseomicrobium palamuruense</name>
    <dbReference type="NCBI Taxonomy" id="682973"/>
    <lineage>
        <taxon>Bacteria</taxon>
        <taxon>Bacillati</taxon>
        <taxon>Bacillota</taxon>
        <taxon>Bacilli</taxon>
        <taxon>Bacillales</taxon>
        <taxon>Caryophanaceae</taxon>
        <taxon>Chryseomicrobium</taxon>
    </lineage>
</organism>
<dbReference type="SUPFAM" id="SSF55785">
    <property type="entry name" value="PYP-like sensor domain (PAS domain)"/>
    <property type="match status" value="2"/>
</dbReference>
<dbReference type="Proteomes" id="UP001595733">
    <property type="component" value="Unassembled WGS sequence"/>
</dbReference>
<dbReference type="NCBIfam" id="TIGR00254">
    <property type="entry name" value="GGDEF"/>
    <property type="match status" value="1"/>
</dbReference>
<dbReference type="SUPFAM" id="SSF141868">
    <property type="entry name" value="EAL domain-like"/>
    <property type="match status" value="1"/>
</dbReference>
<dbReference type="PANTHER" id="PTHR44757">
    <property type="entry name" value="DIGUANYLATE CYCLASE DGCP"/>
    <property type="match status" value="1"/>
</dbReference>
<dbReference type="Pfam" id="PF00563">
    <property type="entry name" value="EAL"/>
    <property type="match status" value="1"/>
</dbReference>
<dbReference type="SMART" id="SM00091">
    <property type="entry name" value="PAS"/>
    <property type="match status" value="2"/>
</dbReference>
<dbReference type="InterPro" id="IPR052155">
    <property type="entry name" value="Biofilm_reg_signaling"/>
</dbReference>
<dbReference type="RefSeq" id="WP_378142031.1">
    <property type="nucleotide sequence ID" value="NZ_JBHSEF010000023.1"/>
</dbReference>
<evidence type="ECO:0000259" key="1">
    <source>
        <dbReference type="PROSITE" id="PS50112"/>
    </source>
</evidence>
<gene>
    <name evidence="5" type="ORF">ACFO0S_10745</name>
</gene>
<dbReference type="Pfam" id="PF00990">
    <property type="entry name" value="GGDEF"/>
    <property type="match status" value="1"/>
</dbReference>
<dbReference type="InterPro" id="IPR035919">
    <property type="entry name" value="EAL_sf"/>
</dbReference>
<dbReference type="Pfam" id="PF13426">
    <property type="entry name" value="PAS_9"/>
    <property type="match status" value="2"/>
</dbReference>
<dbReference type="PANTHER" id="PTHR44757:SF2">
    <property type="entry name" value="BIOFILM ARCHITECTURE MAINTENANCE PROTEIN MBAA"/>
    <property type="match status" value="1"/>
</dbReference>
<dbReference type="EMBL" id="JBHSEF010000023">
    <property type="protein sequence ID" value="MFC4355529.1"/>
    <property type="molecule type" value="Genomic_DNA"/>
</dbReference>
<sequence length="693" mass="78856">MESLFFVLTIVDATDHYQTKEKLRVTLSEFESLFKYNPNIVYMIDKEGHFTNFNDAGLKILGYSREEIIGMSYQEVTVPADLERTYNHFLKVLDGHVENFFITMKDKKGIAISVEITAVPIIIDGKVTGVIGTAQDITDRLSMEQQIKESVESNRAFFYYNIDPVITYDLEGRFITFNKTTEELLGVQPEELAGQSFLPFIDEEVREQTWNHFQQVLKGQPYQYETIARNKDNEIIYLHVTLIPAFVNNELTHIHCIGKDITLQKRHDEVMRYMAYHDNLTGLGNRRLFNEDLRKSIQQGQELAVWIVDLDRFKFINDNLGHEAGDQLLTSFAERLQKVVGDKGSVYRFGGDEFAVLTPHFSELEVKVLAMEVVCAVGKSFEIDGFTTVLTASIGIGVYPRHGVDEKEIVRAADHAMYHAKKYGRNNFQVYSSDIEGLAHSDLRMEALLHEALENKEFVLHYQPQYRADTKELHGIEALIRWNNKELGMVTPAAFIPVAEETGMIVPIGEWVLEEACRQNVTWQNAGMNPLPVSVNLSLRQFYQSDLVEKIKAILTSTGLPPEYLMLEITETIAMQEDIATGILQELKTLGVKIAMDDFGTGYSSLKYLQNFSIDHIKIDKAFVNNLFTKEGRAIVATIISLGHHLDITVVAEGVETPAQVAELKQLGCHVFQGYYFSRPLPPDLLQDEWNHS</sequence>
<feature type="domain" description="GGDEF" evidence="4">
    <location>
        <begin position="301"/>
        <end position="433"/>
    </location>
</feature>
<dbReference type="InterPro" id="IPR000160">
    <property type="entry name" value="GGDEF_dom"/>
</dbReference>
<feature type="domain" description="PAS" evidence="1">
    <location>
        <begin position="26"/>
        <end position="96"/>
    </location>
</feature>
<dbReference type="Gene3D" id="3.30.70.270">
    <property type="match status" value="1"/>
</dbReference>
<dbReference type="SMART" id="SM00052">
    <property type="entry name" value="EAL"/>
    <property type="match status" value="1"/>
</dbReference>
<dbReference type="PROSITE" id="PS50113">
    <property type="entry name" value="PAC"/>
    <property type="match status" value="1"/>
</dbReference>
<accession>A0ABV8UWF0</accession>
<evidence type="ECO:0000259" key="2">
    <source>
        <dbReference type="PROSITE" id="PS50113"/>
    </source>
</evidence>
<dbReference type="SUPFAM" id="SSF55073">
    <property type="entry name" value="Nucleotide cyclase"/>
    <property type="match status" value="1"/>
</dbReference>
<feature type="domain" description="PAC" evidence="2">
    <location>
        <begin position="98"/>
        <end position="149"/>
    </location>
</feature>
<dbReference type="PROSITE" id="PS50883">
    <property type="entry name" value="EAL"/>
    <property type="match status" value="1"/>
</dbReference>
<feature type="domain" description="PAS" evidence="1">
    <location>
        <begin position="163"/>
        <end position="220"/>
    </location>
</feature>
<dbReference type="SMART" id="SM00267">
    <property type="entry name" value="GGDEF"/>
    <property type="match status" value="1"/>
</dbReference>
<dbReference type="InterPro" id="IPR043128">
    <property type="entry name" value="Rev_trsase/Diguanyl_cyclase"/>
</dbReference>
<dbReference type="PROSITE" id="PS50112">
    <property type="entry name" value="PAS"/>
    <property type="match status" value="2"/>
</dbReference>
<comment type="caution">
    <text evidence="5">The sequence shown here is derived from an EMBL/GenBank/DDBJ whole genome shotgun (WGS) entry which is preliminary data.</text>
</comment>
<dbReference type="InterPro" id="IPR035965">
    <property type="entry name" value="PAS-like_dom_sf"/>
</dbReference>
<evidence type="ECO:0000259" key="4">
    <source>
        <dbReference type="PROSITE" id="PS50887"/>
    </source>
</evidence>
<evidence type="ECO:0000313" key="5">
    <source>
        <dbReference type="EMBL" id="MFC4355529.1"/>
    </source>
</evidence>
<protein>
    <submittedName>
        <fullName evidence="5">EAL domain-containing protein</fullName>
    </submittedName>
</protein>
<evidence type="ECO:0000259" key="3">
    <source>
        <dbReference type="PROSITE" id="PS50883"/>
    </source>
</evidence>
<dbReference type="SMART" id="SM00086">
    <property type="entry name" value="PAC"/>
    <property type="match status" value="2"/>
</dbReference>
<reference evidence="6" key="1">
    <citation type="journal article" date="2019" name="Int. J. Syst. Evol. Microbiol.">
        <title>The Global Catalogue of Microorganisms (GCM) 10K type strain sequencing project: providing services to taxonomists for standard genome sequencing and annotation.</title>
        <authorList>
            <consortium name="The Broad Institute Genomics Platform"/>
            <consortium name="The Broad Institute Genome Sequencing Center for Infectious Disease"/>
            <person name="Wu L."/>
            <person name="Ma J."/>
        </authorList>
    </citation>
    <scope>NUCLEOTIDE SEQUENCE [LARGE SCALE GENOMIC DNA]</scope>
    <source>
        <strain evidence="6">CCUG 50353</strain>
    </source>
</reference>
<dbReference type="InterPro" id="IPR001610">
    <property type="entry name" value="PAC"/>
</dbReference>
<proteinExistence type="predicted"/>
<dbReference type="InterPro" id="IPR029787">
    <property type="entry name" value="Nucleotide_cyclase"/>
</dbReference>
<dbReference type="NCBIfam" id="TIGR00229">
    <property type="entry name" value="sensory_box"/>
    <property type="match status" value="2"/>
</dbReference>
<dbReference type="CDD" id="cd01949">
    <property type="entry name" value="GGDEF"/>
    <property type="match status" value="1"/>
</dbReference>
<feature type="domain" description="EAL" evidence="3">
    <location>
        <begin position="442"/>
        <end position="693"/>
    </location>
</feature>
<dbReference type="InterPro" id="IPR000014">
    <property type="entry name" value="PAS"/>
</dbReference>
<dbReference type="CDD" id="cd00130">
    <property type="entry name" value="PAS"/>
    <property type="match status" value="2"/>
</dbReference>
<dbReference type="InterPro" id="IPR000700">
    <property type="entry name" value="PAS-assoc_C"/>
</dbReference>
<dbReference type="CDD" id="cd01948">
    <property type="entry name" value="EAL"/>
    <property type="match status" value="1"/>
</dbReference>
<evidence type="ECO:0000313" key="6">
    <source>
        <dbReference type="Proteomes" id="UP001595733"/>
    </source>
</evidence>
<dbReference type="InterPro" id="IPR001633">
    <property type="entry name" value="EAL_dom"/>
</dbReference>
<dbReference type="PROSITE" id="PS50887">
    <property type="entry name" value="GGDEF"/>
    <property type="match status" value="1"/>
</dbReference>
<keyword evidence="6" id="KW-1185">Reference proteome</keyword>
<dbReference type="Gene3D" id="3.20.20.450">
    <property type="entry name" value="EAL domain"/>
    <property type="match status" value="1"/>
</dbReference>